<organism evidence="1 2">
    <name type="scientific">Pristionchus pacificus</name>
    <name type="common">Parasitic nematode worm</name>
    <dbReference type="NCBI Taxonomy" id="54126"/>
    <lineage>
        <taxon>Eukaryota</taxon>
        <taxon>Metazoa</taxon>
        <taxon>Ecdysozoa</taxon>
        <taxon>Nematoda</taxon>
        <taxon>Chromadorea</taxon>
        <taxon>Rhabditida</taxon>
        <taxon>Rhabditina</taxon>
        <taxon>Diplogasteromorpha</taxon>
        <taxon>Diplogasteroidea</taxon>
        <taxon>Neodiplogasteridae</taxon>
        <taxon>Pristionchus</taxon>
    </lineage>
</organism>
<dbReference type="AlphaFoldDB" id="A0A2A6BBV8"/>
<name>A0A2A6BBV8_PRIPA</name>
<reference evidence="1" key="2">
    <citation type="submission" date="2022-06" db="UniProtKB">
        <authorList>
            <consortium name="EnsemblMetazoa"/>
        </authorList>
    </citation>
    <scope>IDENTIFICATION</scope>
    <source>
        <strain evidence="1">PS312</strain>
    </source>
</reference>
<evidence type="ECO:0000313" key="2">
    <source>
        <dbReference type="Proteomes" id="UP000005239"/>
    </source>
</evidence>
<gene>
    <name evidence="1" type="primary">WBGene00277976</name>
</gene>
<proteinExistence type="predicted"/>
<accession>A0A8R1YWF8</accession>
<dbReference type="EnsemblMetazoa" id="PPA39607.1">
    <property type="protein sequence ID" value="PPA39607.1"/>
    <property type="gene ID" value="WBGene00277976"/>
</dbReference>
<accession>A0A2A6BBV8</accession>
<dbReference type="Proteomes" id="UP000005239">
    <property type="component" value="Unassembled WGS sequence"/>
</dbReference>
<evidence type="ECO:0000313" key="1">
    <source>
        <dbReference type="EnsemblMetazoa" id="PPA39607.1"/>
    </source>
</evidence>
<sequence>MPAPGRQTSNCGPILIERQLPFPTTTAGIHKDIHEYMKQIDKPTAEFKAMIQMNNVNTIFTFQLNHLKADNMMRV</sequence>
<reference evidence="2" key="1">
    <citation type="journal article" date="2008" name="Nat. Genet.">
        <title>The Pristionchus pacificus genome provides a unique perspective on nematode lifestyle and parasitism.</title>
        <authorList>
            <person name="Dieterich C."/>
            <person name="Clifton S.W."/>
            <person name="Schuster L.N."/>
            <person name="Chinwalla A."/>
            <person name="Delehaunty K."/>
            <person name="Dinkelacker I."/>
            <person name="Fulton L."/>
            <person name="Fulton R."/>
            <person name="Godfrey J."/>
            <person name="Minx P."/>
            <person name="Mitreva M."/>
            <person name="Roeseler W."/>
            <person name="Tian H."/>
            <person name="Witte H."/>
            <person name="Yang S.P."/>
            <person name="Wilson R.K."/>
            <person name="Sommer R.J."/>
        </authorList>
    </citation>
    <scope>NUCLEOTIDE SEQUENCE [LARGE SCALE GENOMIC DNA]</scope>
    <source>
        <strain evidence="2">PS312</strain>
    </source>
</reference>
<protein>
    <submittedName>
        <fullName evidence="1">Uncharacterized protein</fullName>
    </submittedName>
</protein>
<keyword evidence="2" id="KW-1185">Reference proteome</keyword>